<dbReference type="CDD" id="cd03220">
    <property type="entry name" value="ABC_KpsT_Wzt"/>
    <property type="match status" value="1"/>
</dbReference>
<keyword evidence="4 6" id="KW-0067">ATP-binding</keyword>
<comment type="caution">
    <text evidence="6">The sequence shown here is derived from an EMBL/GenBank/DDBJ whole genome shotgun (WGS) entry which is preliminary data.</text>
</comment>
<evidence type="ECO:0000313" key="7">
    <source>
        <dbReference type="Proteomes" id="UP000433493"/>
    </source>
</evidence>
<dbReference type="PROSITE" id="PS50893">
    <property type="entry name" value="ABC_TRANSPORTER_2"/>
    <property type="match status" value="1"/>
</dbReference>
<dbReference type="Gene3D" id="3.40.50.300">
    <property type="entry name" value="P-loop containing nucleotide triphosphate hydrolases"/>
    <property type="match status" value="1"/>
</dbReference>
<dbReference type="SMART" id="SM00382">
    <property type="entry name" value="AAA"/>
    <property type="match status" value="1"/>
</dbReference>
<keyword evidence="2" id="KW-0813">Transport</keyword>
<evidence type="ECO:0000313" key="6">
    <source>
        <dbReference type="EMBL" id="KAB1640854.1"/>
    </source>
</evidence>
<evidence type="ECO:0000256" key="4">
    <source>
        <dbReference type="ARBA" id="ARBA00022840"/>
    </source>
</evidence>
<dbReference type="InterPro" id="IPR027417">
    <property type="entry name" value="P-loop_NTPase"/>
</dbReference>
<dbReference type="PANTHER" id="PTHR46743">
    <property type="entry name" value="TEICHOIC ACIDS EXPORT ATP-BINDING PROTEIN TAGH"/>
    <property type="match status" value="1"/>
</dbReference>
<keyword evidence="3" id="KW-0547">Nucleotide-binding</keyword>
<proteinExistence type="inferred from homology"/>
<dbReference type="GO" id="GO:0016887">
    <property type="term" value="F:ATP hydrolysis activity"/>
    <property type="evidence" value="ECO:0007669"/>
    <property type="project" value="InterPro"/>
</dbReference>
<organism evidence="6 7">
    <name type="scientific">Gulosibacter chungangensis</name>
    <dbReference type="NCBI Taxonomy" id="979746"/>
    <lineage>
        <taxon>Bacteria</taxon>
        <taxon>Bacillati</taxon>
        <taxon>Actinomycetota</taxon>
        <taxon>Actinomycetes</taxon>
        <taxon>Micrococcales</taxon>
        <taxon>Microbacteriaceae</taxon>
        <taxon>Gulosibacter</taxon>
    </lineage>
</organism>
<dbReference type="InterPro" id="IPR050683">
    <property type="entry name" value="Bact_Polysacc_Export_ATP-bd"/>
</dbReference>
<evidence type="ECO:0000259" key="5">
    <source>
        <dbReference type="PROSITE" id="PS50893"/>
    </source>
</evidence>
<protein>
    <submittedName>
        <fullName evidence="6">ABC transporter ATP-binding protein</fullName>
    </submittedName>
</protein>
<dbReference type="Proteomes" id="UP000433493">
    <property type="component" value="Unassembled WGS sequence"/>
</dbReference>
<gene>
    <name evidence="6" type="ORF">F8O05_14080</name>
</gene>
<evidence type="ECO:0000256" key="2">
    <source>
        <dbReference type="ARBA" id="ARBA00022448"/>
    </source>
</evidence>
<dbReference type="Pfam" id="PF00005">
    <property type="entry name" value="ABC_tran"/>
    <property type="match status" value="1"/>
</dbReference>
<dbReference type="OrthoDB" id="9778870at2"/>
<name>A0A7J5B7F4_9MICO</name>
<evidence type="ECO:0000256" key="1">
    <source>
        <dbReference type="ARBA" id="ARBA00005417"/>
    </source>
</evidence>
<keyword evidence="7" id="KW-1185">Reference proteome</keyword>
<dbReference type="GO" id="GO:0016020">
    <property type="term" value="C:membrane"/>
    <property type="evidence" value="ECO:0007669"/>
    <property type="project" value="InterPro"/>
</dbReference>
<dbReference type="AlphaFoldDB" id="A0A7J5B7F4"/>
<sequence length="260" mass="28178">MDYRVTLDADKNTKRGKFQIGKARTTFHALRGVSLYAVEGEFIGLLGRNGSGKSTFLRVLAGLETPTSGTVMASAKPQLLGVSAALLPNLSGLENIRLGLLAMGMSPEEAEERRDRIVEFADIGDSIRMPMRTYSSGMGARLRFAISVAADPEIIMIDEALATGDAAFLERSQQAMRGLMGRSGTGFLVSHSAGTIQSMCTRAVWMDQGEVIADGDPAEVLRQYQRFAKALAKGRPEGAAKVRREQREALEARNFLPSNH</sequence>
<feature type="domain" description="ABC transporter" evidence="5">
    <location>
        <begin position="7"/>
        <end position="233"/>
    </location>
</feature>
<dbReference type="InterPro" id="IPR003593">
    <property type="entry name" value="AAA+_ATPase"/>
</dbReference>
<dbReference type="GO" id="GO:0005524">
    <property type="term" value="F:ATP binding"/>
    <property type="evidence" value="ECO:0007669"/>
    <property type="project" value="UniProtKB-KW"/>
</dbReference>
<dbReference type="InterPro" id="IPR015860">
    <property type="entry name" value="ABC_transpr_TagH-like"/>
</dbReference>
<evidence type="ECO:0000256" key="3">
    <source>
        <dbReference type="ARBA" id="ARBA00022741"/>
    </source>
</evidence>
<dbReference type="EMBL" id="WBKB01000012">
    <property type="protein sequence ID" value="KAB1640854.1"/>
    <property type="molecule type" value="Genomic_DNA"/>
</dbReference>
<comment type="similarity">
    <text evidence="1">Belongs to the ABC transporter superfamily.</text>
</comment>
<dbReference type="SUPFAM" id="SSF52540">
    <property type="entry name" value="P-loop containing nucleoside triphosphate hydrolases"/>
    <property type="match status" value="1"/>
</dbReference>
<reference evidence="6 7" key="1">
    <citation type="submission" date="2019-09" db="EMBL/GenBank/DDBJ databases">
        <title>Phylogeny of genus Pseudoclavibacter and closely related genus.</title>
        <authorList>
            <person name="Li Y."/>
        </authorList>
    </citation>
    <scope>NUCLEOTIDE SEQUENCE [LARGE SCALE GENOMIC DNA]</scope>
    <source>
        <strain evidence="6 7">KCTC 13959</strain>
    </source>
</reference>
<dbReference type="GO" id="GO:0140359">
    <property type="term" value="F:ABC-type transporter activity"/>
    <property type="evidence" value="ECO:0007669"/>
    <property type="project" value="InterPro"/>
</dbReference>
<dbReference type="PANTHER" id="PTHR46743:SF2">
    <property type="entry name" value="TEICHOIC ACIDS EXPORT ATP-BINDING PROTEIN TAGH"/>
    <property type="match status" value="1"/>
</dbReference>
<dbReference type="InterPro" id="IPR003439">
    <property type="entry name" value="ABC_transporter-like_ATP-bd"/>
</dbReference>
<accession>A0A7J5B7F4</accession>